<dbReference type="EMBL" id="KV454300">
    <property type="protein sequence ID" value="ODQ70498.1"/>
    <property type="molecule type" value="Genomic_DNA"/>
</dbReference>
<proteinExistence type="predicted"/>
<dbReference type="AlphaFoldDB" id="A0A1E3PYY2"/>
<keyword evidence="1" id="KW-0472">Membrane</keyword>
<evidence type="ECO:0000313" key="2">
    <source>
        <dbReference type="EMBL" id="ODQ70498.1"/>
    </source>
</evidence>
<protein>
    <submittedName>
        <fullName evidence="2">Uncharacterized protein</fullName>
    </submittedName>
</protein>
<sequence>MNPLTISSVIACACSVILAFIAVARILVKYVYSESVSLPAFVRSKWFLLFGAFERRAIGISFVLLTCSILNLVVSSRVGNSECNSEMNGSSVLPILLCLESVALPICHLIFVLPSIVESMQTSPSQYDSKLQSDMHSDNHLILAILKFAAKAFVFAGTVILFWLPVYILYANDSSAFGTCFAQSGSMLWYMGSKTAIAGSAMAICLIALLVSGMTAVFAYSIVRRVSARKMGYRVVAYLYLVVGTLSTSLTLPELLYRACREQSDASEVVPDQLKYLTIASLPLHALLLCFVTLFAYILVQSKDLDYCIPAADPRDIFDEKLDQGHFSLSFYASPRYEDKYLSVINPGVVHNPSVLESMKIPLTATSTASSQQKYEQAETESMHDNQFLQVPGYNQMNALRRDFTAPFGPKAYYAPTPQTNIAVLPENPHRFNFL</sequence>
<evidence type="ECO:0000313" key="3">
    <source>
        <dbReference type="Proteomes" id="UP000094385"/>
    </source>
</evidence>
<dbReference type="Proteomes" id="UP000094385">
    <property type="component" value="Unassembled WGS sequence"/>
</dbReference>
<accession>A0A1E3PYY2</accession>
<feature type="transmembrane region" description="Helical" evidence="1">
    <location>
        <begin position="235"/>
        <end position="256"/>
    </location>
</feature>
<feature type="transmembrane region" description="Helical" evidence="1">
    <location>
        <begin position="141"/>
        <end position="164"/>
    </location>
</feature>
<gene>
    <name evidence="2" type="ORF">LIPSTDRAFT_107052</name>
</gene>
<reference evidence="2 3" key="1">
    <citation type="journal article" date="2016" name="Proc. Natl. Acad. Sci. U.S.A.">
        <title>Comparative genomics of biotechnologically important yeasts.</title>
        <authorList>
            <person name="Riley R."/>
            <person name="Haridas S."/>
            <person name="Wolfe K.H."/>
            <person name="Lopes M.R."/>
            <person name="Hittinger C.T."/>
            <person name="Goeker M."/>
            <person name="Salamov A.A."/>
            <person name="Wisecaver J.H."/>
            <person name="Long T.M."/>
            <person name="Calvey C.H."/>
            <person name="Aerts A.L."/>
            <person name="Barry K.W."/>
            <person name="Choi C."/>
            <person name="Clum A."/>
            <person name="Coughlan A.Y."/>
            <person name="Deshpande S."/>
            <person name="Douglass A.P."/>
            <person name="Hanson S.J."/>
            <person name="Klenk H.-P."/>
            <person name="LaButti K.M."/>
            <person name="Lapidus A."/>
            <person name="Lindquist E.A."/>
            <person name="Lipzen A.M."/>
            <person name="Meier-Kolthoff J.P."/>
            <person name="Ohm R.A."/>
            <person name="Otillar R.P."/>
            <person name="Pangilinan J.L."/>
            <person name="Peng Y."/>
            <person name="Rokas A."/>
            <person name="Rosa C.A."/>
            <person name="Scheuner C."/>
            <person name="Sibirny A.A."/>
            <person name="Slot J.C."/>
            <person name="Stielow J.B."/>
            <person name="Sun H."/>
            <person name="Kurtzman C.P."/>
            <person name="Blackwell M."/>
            <person name="Grigoriev I.V."/>
            <person name="Jeffries T.W."/>
        </authorList>
    </citation>
    <scope>NUCLEOTIDE SEQUENCE [LARGE SCALE GENOMIC DNA]</scope>
    <source>
        <strain evidence="2 3">NRRL Y-11557</strain>
    </source>
</reference>
<organism evidence="2 3">
    <name type="scientific">Lipomyces starkeyi NRRL Y-11557</name>
    <dbReference type="NCBI Taxonomy" id="675824"/>
    <lineage>
        <taxon>Eukaryota</taxon>
        <taxon>Fungi</taxon>
        <taxon>Dikarya</taxon>
        <taxon>Ascomycota</taxon>
        <taxon>Saccharomycotina</taxon>
        <taxon>Lipomycetes</taxon>
        <taxon>Lipomycetales</taxon>
        <taxon>Lipomycetaceae</taxon>
        <taxon>Lipomyces</taxon>
    </lineage>
</organism>
<feature type="transmembrane region" description="Helical" evidence="1">
    <location>
        <begin position="276"/>
        <end position="300"/>
    </location>
</feature>
<evidence type="ECO:0000256" key="1">
    <source>
        <dbReference type="SAM" id="Phobius"/>
    </source>
</evidence>
<keyword evidence="1" id="KW-1133">Transmembrane helix</keyword>
<feature type="transmembrane region" description="Helical" evidence="1">
    <location>
        <begin position="94"/>
        <end position="120"/>
    </location>
</feature>
<keyword evidence="3" id="KW-1185">Reference proteome</keyword>
<dbReference type="OrthoDB" id="10363228at2759"/>
<feature type="transmembrane region" description="Helical" evidence="1">
    <location>
        <begin position="57"/>
        <end position="74"/>
    </location>
</feature>
<keyword evidence="1" id="KW-0812">Transmembrane</keyword>
<feature type="transmembrane region" description="Helical" evidence="1">
    <location>
        <begin position="196"/>
        <end position="223"/>
    </location>
</feature>
<name>A0A1E3PYY2_LIPST</name>
<feature type="transmembrane region" description="Helical" evidence="1">
    <location>
        <begin position="6"/>
        <end position="28"/>
    </location>
</feature>